<dbReference type="Proteomes" id="UP000070138">
    <property type="component" value="Unassembled WGS sequence"/>
</dbReference>
<dbReference type="OrthoDB" id="1413086at2"/>
<dbReference type="PROSITE" id="PS51257">
    <property type="entry name" value="PROKAR_LIPOPROTEIN"/>
    <property type="match status" value="1"/>
</dbReference>
<feature type="signal peptide" evidence="2">
    <location>
        <begin position="1"/>
        <end position="24"/>
    </location>
</feature>
<evidence type="ECO:0008006" key="5">
    <source>
        <dbReference type="Google" id="ProtNLM"/>
    </source>
</evidence>
<comment type="caution">
    <text evidence="3">The sequence shown here is derived from an EMBL/GenBank/DDBJ whole genome shotgun (WGS) entry which is preliminary data.</text>
</comment>
<reference evidence="4" key="1">
    <citation type="submission" date="2014-10" db="EMBL/GenBank/DDBJ databases">
        <title>Genome sequencing of Vitellibacter sp. D-24.</title>
        <authorList>
            <person name="Thevarajoo S."/>
            <person name="Selvaratnam C."/>
            <person name="Goh K.M."/>
            <person name="Chong C.S."/>
        </authorList>
    </citation>
    <scope>NUCLEOTIDE SEQUENCE [LARGE SCALE GENOMIC DNA]</scope>
    <source>
        <strain evidence="4">D-24</strain>
    </source>
</reference>
<feature type="compositionally biased region" description="Polar residues" evidence="1">
    <location>
        <begin position="129"/>
        <end position="141"/>
    </location>
</feature>
<dbReference type="STRING" id="1548749.LS48_09370"/>
<keyword evidence="4" id="KW-1185">Reference proteome</keyword>
<reference evidence="3 4" key="2">
    <citation type="journal article" date="2016" name="Int. J. Syst. Evol. Microbiol.">
        <title>Vitellibacter aquimaris sp. nov., a marine bacterium isolated from seawater.</title>
        <authorList>
            <person name="Thevarajoo S."/>
            <person name="Selvaratnam C."/>
            <person name="Goh K.M."/>
            <person name="Hong K.W."/>
            <person name="Chan X.Y."/>
            <person name="Chan K.G."/>
            <person name="Chong C.S."/>
        </authorList>
    </citation>
    <scope>NUCLEOTIDE SEQUENCE [LARGE SCALE GENOMIC DNA]</scope>
    <source>
        <strain evidence="3 4">D-24</strain>
    </source>
</reference>
<feature type="region of interest" description="Disordered" evidence="1">
    <location>
        <begin position="129"/>
        <end position="164"/>
    </location>
</feature>
<evidence type="ECO:0000256" key="1">
    <source>
        <dbReference type="SAM" id="MobiDB-lite"/>
    </source>
</evidence>
<dbReference type="AlphaFoldDB" id="A0A137RGZ2"/>
<sequence length="290" mass="32723">MKTHIKKVIQNLSIFSILALSCFAFPSFGHNTEPRNIQNKLIPGKQLTLVITKMTTLEELQNIKEQMEANGLGFDYSNVVYNDKNEIIAITIRYKDGNNNSGNYSVSSEHPINDIVIVSEGSRISIKSAGSSNQAFISQGSGKRDLDDSNKNYNDQRRAMEERRAQMKKEMEERRAEMKMRMQNRRDSLNKANGAITKSTMDFKGSPNVITKNTTDLELLELQKSYDAADISFKYNNLERNDKNEITHISITIDNRNGSVSTSTFGNGKEGIKNITLAVDKQYTIMKSAE</sequence>
<organism evidence="3 4">
    <name type="scientific">Aequorivita aquimaris</name>
    <dbReference type="NCBI Taxonomy" id="1548749"/>
    <lineage>
        <taxon>Bacteria</taxon>
        <taxon>Pseudomonadati</taxon>
        <taxon>Bacteroidota</taxon>
        <taxon>Flavobacteriia</taxon>
        <taxon>Flavobacteriales</taxon>
        <taxon>Flavobacteriaceae</taxon>
        <taxon>Aequorivita</taxon>
    </lineage>
</organism>
<feature type="chain" id="PRO_5007479775" description="DUF4252 domain-containing protein" evidence="2">
    <location>
        <begin position="25"/>
        <end position="290"/>
    </location>
</feature>
<keyword evidence="2" id="KW-0732">Signal</keyword>
<evidence type="ECO:0000313" key="4">
    <source>
        <dbReference type="Proteomes" id="UP000070138"/>
    </source>
</evidence>
<gene>
    <name evidence="3" type="ORF">LS48_09370</name>
</gene>
<dbReference type="EMBL" id="JRWG01000005">
    <property type="protein sequence ID" value="KXN98759.1"/>
    <property type="molecule type" value="Genomic_DNA"/>
</dbReference>
<dbReference type="RefSeq" id="WP_062622291.1">
    <property type="nucleotide sequence ID" value="NZ_JRWG01000005.1"/>
</dbReference>
<feature type="compositionally biased region" description="Basic and acidic residues" evidence="1">
    <location>
        <begin position="142"/>
        <end position="164"/>
    </location>
</feature>
<name>A0A137RGZ2_9FLAO</name>
<evidence type="ECO:0000256" key="2">
    <source>
        <dbReference type="SAM" id="SignalP"/>
    </source>
</evidence>
<protein>
    <recommendedName>
        <fullName evidence="5">DUF4252 domain-containing protein</fullName>
    </recommendedName>
</protein>
<proteinExistence type="predicted"/>
<accession>A0A137RGZ2</accession>
<evidence type="ECO:0000313" key="3">
    <source>
        <dbReference type="EMBL" id="KXN98759.1"/>
    </source>
</evidence>